<proteinExistence type="predicted"/>
<evidence type="ECO:0000313" key="2">
    <source>
        <dbReference type="EMBL" id="KDP36054.1"/>
    </source>
</evidence>
<protein>
    <submittedName>
        <fullName evidence="2">Uncharacterized protein</fullName>
    </submittedName>
</protein>
<reference evidence="2 3" key="1">
    <citation type="journal article" date="2014" name="PLoS ONE">
        <title>Global Analysis of Gene Expression Profiles in Physic Nut (Jatropha curcas L.) Seedlings Exposed to Salt Stress.</title>
        <authorList>
            <person name="Zhang L."/>
            <person name="Zhang C."/>
            <person name="Wu P."/>
            <person name="Chen Y."/>
            <person name="Li M."/>
            <person name="Jiang H."/>
            <person name="Wu G."/>
        </authorList>
    </citation>
    <scope>NUCLEOTIDE SEQUENCE [LARGE SCALE GENOMIC DNA]</scope>
    <source>
        <strain evidence="3">cv. GZQX0401</strain>
        <tissue evidence="2">Young leaves</tissue>
    </source>
</reference>
<feature type="compositionally biased region" description="Polar residues" evidence="1">
    <location>
        <begin position="79"/>
        <end position="106"/>
    </location>
</feature>
<dbReference type="EMBL" id="KK914455">
    <property type="protein sequence ID" value="KDP36054.1"/>
    <property type="molecule type" value="Genomic_DNA"/>
</dbReference>
<gene>
    <name evidence="2" type="ORF">JCGZ_10306</name>
</gene>
<evidence type="ECO:0000256" key="1">
    <source>
        <dbReference type="SAM" id="MobiDB-lite"/>
    </source>
</evidence>
<feature type="region of interest" description="Disordered" evidence="1">
    <location>
        <begin position="1"/>
        <end position="107"/>
    </location>
</feature>
<organism evidence="2 3">
    <name type="scientific">Jatropha curcas</name>
    <name type="common">Barbados nut</name>
    <dbReference type="NCBI Taxonomy" id="180498"/>
    <lineage>
        <taxon>Eukaryota</taxon>
        <taxon>Viridiplantae</taxon>
        <taxon>Streptophyta</taxon>
        <taxon>Embryophyta</taxon>
        <taxon>Tracheophyta</taxon>
        <taxon>Spermatophyta</taxon>
        <taxon>Magnoliopsida</taxon>
        <taxon>eudicotyledons</taxon>
        <taxon>Gunneridae</taxon>
        <taxon>Pentapetalae</taxon>
        <taxon>rosids</taxon>
        <taxon>fabids</taxon>
        <taxon>Malpighiales</taxon>
        <taxon>Euphorbiaceae</taxon>
        <taxon>Crotonoideae</taxon>
        <taxon>Jatropheae</taxon>
        <taxon>Jatropha</taxon>
    </lineage>
</organism>
<name>A0A067KW27_JATCU</name>
<sequence>MARGRAFHSDVSGSGSHGGRGPGHSARGRGGTIPASSSRMSGASSSAQRPVLPPSHPSLGTSGASSSAQGPILPPSHPSLGTSGASSSAQGPVQTPPAAQSPTVQGNHKCHYCHFNYILIF</sequence>
<feature type="compositionally biased region" description="Low complexity" evidence="1">
    <location>
        <begin position="35"/>
        <end position="47"/>
    </location>
</feature>
<accession>A0A067KW27</accession>
<feature type="compositionally biased region" description="Polar residues" evidence="1">
    <location>
        <begin position="58"/>
        <end position="69"/>
    </location>
</feature>
<dbReference type="Proteomes" id="UP000027138">
    <property type="component" value="Unassembled WGS sequence"/>
</dbReference>
<keyword evidence="3" id="KW-1185">Reference proteome</keyword>
<evidence type="ECO:0000313" key="3">
    <source>
        <dbReference type="Proteomes" id="UP000027138"/>
    </source>
</evidence>
<dbReference type="AlphaFoldDB" id="A0A067KW27"/>